<dbReference type="Proteomes" id="UP000051236">
    <property type="component" value="Unassembled WGS sequence"/>
</dbReference>
<dbReference type="CDD" id="cd00540">
    <property type="entry name" value="AAG"/>
    <property type="match status" value="1"/>
</dbReference>
<comment type="similarity">
    <text evidence="1 5">Belongs to the DNA glycosylase MPG family.</text>
</comment>
<sequence>MTKTLLLDYFDHRPTETMAQDLLGKTLLYHSPKGLVGGLIVETEAYLGQQDTAAHAFKGHRSQANEPLYGPPGTIYIYQRHGQFCFDIAVQAKDIPQGILIRGLEPTIGLDIMQQNRVRPTPYELTNGPGKLMQAFGIQDTTLNNQQMDHTPLTIDLDTYRLPQKIGSSARIGVRKNGAWVDKPLRYFVAGNPYCSKILKRDMDLNHFGWQA</sequence>
<evidence type="ECO:0000256" key="1">
    <source>
        <dbReference type="ARBA" id="ARBA00009232"/>
    </source>
</evidence>
<comment type="caution">
    <text evidence="6">The sequence shown here is derived from an EMBL/GenBank/DDBJ whole genome shotgun (WGS) entry which is preliminary data.</text>
</comment>
<keyword evidence="4 5" id="KW-0234">DNA repair</keyword>
<dbReference type="OrthoDB" id="9794313at2"/>
<dbReference type="SUPFAM" id="SSF50486">
    <property type="entry name" value="FMT C-terminal domain-like"/>
    <property type="match status" value="1"/>
</dbReference>
<keyword evidence="7" id="KW-1185">Reference proteome</keyword>
<evidence type="ECO:0000256" key="4">
    <source>
        <dbReference type="ARBA" id="ARBA00023204"/>
    </source>
</evidence>
<dbReference type="HAMAP" id="MF_00527">
    <property type="entry name" value="3MGH"/>
    <property type="match status" value="1"/>
</dbReference>
<dbReference type="GO" id="GO:0003677">
    <property type="term" value="F:DNA binding"/>
    <property type="evidence" value="ECO:0007669"/>
    <property type="project" value="InterPro"/>
</dbReference>
<dbReference type="PANTHER" id="PTHR10429:SF0">
    <property type="entry name" value="DNA-3-METHYLADENINE GLYCOSYLASE"/>
    <property type="match status" value="1"/>
</dbReference>
<dbReference type="NCBIfam" id="TIGR00567">
    <property type="entry name" value="3mg"/>
    <property type="match status" value="1"/>
</dbReference>
<evidence type="ECO:0000256" key="2">
    <source>
        <dbReference type="ARBA" id="ARBA00022763"/>
    </source>
</evidence>
<dbReference type="EMBL" id="AZGA01000084">
    <property type="protein sequence ID" value="KRM31083.1"/>
    <property type="molecule type" value="Genomic_DNA"/>
</dbReference>
<reference evidence="6 7" key="1">
    <citation type="journal article" date="2015" name="Genome Announc.">
        <title>Expanding the biotechnology potential of lactobacilli through comparative genomics of 213 strains and associated genera.</title>
        <authorList>
            <person name="Sun Z."/>
            <person name="Harris H.M."/>
            <person name="McCann A."/>
            <person name="Guo C."/>
            <person name="Argimon S."/>
            <person name="Zhang W."/>
            <person name="Yang X."/>
            <person name="Jeffery I.B."/>
            <person name="Cooney J.C."/>
            <person name="Kagawa T.F."/>
            <person name="Liu W."/>
            <person name="Song Y."/>
            <person name="Salvetti E."/>
            <person name="Wrobel A."/>
            <person name="Rasinkangas P."/>
            <person name="Parkhill J."/>
            <person name="Rea M.C."/>
            <person name="O'Sullivan O."/>
            <person name="Ritari J."/>
            <person name="Douillard F.P."/>
            <person name="Paul Ross R."/>
            <person name="Yang R."/>
            <person name="Briner A.E."/>
            <person name="Felis G.E."/>
            <person name="de Vos W.M."/>
            <person name="Barrangou R."/>
            <person name="Klaenhammer T.R."/>
            <person name="Caufield P.W."/>
            <person name="Cui Y."/>
            <person name="Zhang H."/>
            <person name="O'Toole P.W."/>
        </authorList>
    </citation>
    <scope>NUCLEOTIDE SEQUENCE [LARGE SCALE GENOMIC DNA]</scope>
    <source>
        <strain evidence="6 7">DSM 18527</strain>
    </source>
</reference>
<dbReference type="EC" id="3.2.2.-" evidence="5"/>
<evidence type="ECO:0000256" key="5">
    <source>
        <dbReference type="HAMAP-Rule" id="MF_00527"/>
    </source>
</evidence>
<evidence type="ECO:0000313" key="7">
    <source>
        <dbReference type="Proteomes" id="UP000051236"/>
    </source>
</evidence>
<dbReference type="RefSeq" id="WP_052004571.1">
    <property type="nucleotide sequence ID" value="NZ_AZGA01000084.1"/>
</dbReference>
<gene>
    <name evidence="6" type="ORF">FC83_GL001085</name>
</gene>
<protein>
    <recommendedName>
        <fullName evidence="5">Putative 3-methyladenine DNA glycosylase</fullName>
        <ecNumber evidence="5">3.2.2.-</ecNumber>
    </recommendedName>
</protein>
<dbReference type="PATRIC" id="fig|1423734.3.peg.1098"/>
<evidence type="ECO:0000256" key="3">
    <source>
        <dbReference type="ARBA" id="ARBA00022801"/>
    </source>
</evidence>
<dbReference type="eggNOG" id="COG2094">
    <property type="taxonomic scope" value="Bacteria"/>
</dbReference>
<dbReference type="Pfam" id="PF02245">
    <property type="entry name" value="Pur_DNA_glyco"/>
    <property type="match status" value="1"/>
</dbReference>
<dbReference type="InterPro" id="IPR011034">
    <property type="entry name" value="Formyl_transferase-like_C_sf"/>
</dbReference>
<organism evidence="6 7">
    <name type="scientific">Agrilactobacillus composti DSM 18527 = JCM 14202</name>
    <dbReference type="NCBI Taxonomy" id="1423734"/>
    <lineage>
        <taxon>Bacteria</taxon>
        <taxon>Bacillati</taxon>
        <taxon>Bacillota</taxon>
        <taxon>Bacilli</taxon>
        <taxon>Lactobacillales</taxon>
        <taxon>Lactobacillaceae</taxon>
        <taxon>Agrilactobacillus</taxon>
    </lineage>
</organism>
<dbReference type="GO" id="GO:0003905">
    <property type="term" value="F:alkylbase DNA N-glycosylase activity"/>
    <property type="evidence" value="ECO:0007669"/>
    <property type="project" value="InterPro"/>
</dbReference>
<dbReference type="Gene3D" id="3.10.300.10">
    <property type="entry name" value="Methylpurine-DNA glycosylase (MPG)"/>
    <property type="match status" value="1"/>
</dbReference>
<keyword evidence="2 5" id="KW-0227">DNA damage</keyword>
<dbReference type="PANTHER" id="PTHR10429">
    <property type="entry name" value="DNA-3-METHYLADENINE GLYCOSYLASE"/>
    <property type="match status" value="1"/>
</dbReference>
<accession>X0PR11</accession>
<evidence type="ECO:0000313" key="6">
    <source>
        <dbReference type="EMBL" id="KRM31083.1"/>
    </source>
</evidence>
<keyword evidence="3 5" id="KW-0378">Hydrolase</keyword>
<dbReference type="InterPro" id="IPR036995">
    <property type="entry name" value="MPG_sf"/>
</dbReference>
<dbReference type="GO" id="GO:0006284">
    <property type="term" value="P:base-excision repair"/>
    <property type="evidence" value="ECO:0007669"/>
    <property type="project" value="InterPro"/>
</dbReference>
<name>X0PR11_9LACO</name>
<dbReference type="InterPro" id="IPR003180">
    <property type="entry name" value="MPG"/>
</dbReference>
<dbReference type="FunFam" id="3.10.300.10:FF:000001">
    <property type="entry name" value="Putative 3-methyladenine DNA glycosylase"/>
    <property type="match status" value="1"/>
</dbReference>
<dbReference type="AlphaFoldDB" id="X0PR11"/>
<proteinExistence type="inferred from homology"/>